<name>A0ABQ9TBS9_SAGOE</name>
<accession>A0ABQ9TBS9</accession>
<comment type="caution">
    <text evidence="1">The sequence shown here is derived from an EMBL/GenBank/DDBJ whole genome shotgun (WGS) entry which is preliminary data.</text>
</comment>
<proteinExistence type="predicted"/>
<feature type="non-terminal residue" evidence="1">
    <location>
        <position position="55"/>
    </location>
</feature>
<gene>
    <name evidence="1" type="ORF">P7K49_039396</name>
</gene>
<organism evidence="1 2">
    <name type="scientific">Saguinus oedipus</name>
    <name type="common">Cotton-top tamarin</name>
    <name type="synonym">Oedipomidas oedipus</name>
    <dbReference type="NCBI Taxonomy" id="9490"/>
    <lineage>
        <taxon>Eukaryota</taxon>
        <taxon>Metazoa</taxon>
        <taxon>Chordata</taxon>
        <taxon>Craniata</taxon>
        <taxon>Vertebrata</taxon>
        <taxon>Euteleostomi</taxon>
        <taxon>Mammalia</taxon>
        <taxon>Eutheria</taxon>
        <taxon>Euarchontoglires</taxon>
        <taxon>Primates</taxon>
        <taxon>Haplorrhini</taxon>
        <taxon>Platyrrhini</taxon>
        <taxon>Cebidae</taxon>
        <taxon>Callitrichinae</taxon>
        <taxon>Saguinus</taxon>
    </lineage>
</organism>
<evidence type="ECO:0000313" key="2">
    <source>
        <dbReference type="Proteomes" id="UP001266305"/>
    </source>
</evidence>
<feature type="non-terminal residue" evidence="1">
    <location>
        <position position="1"/>
    </location>
</feature>
<dbReference type="EMBL" id="JASSZA010000043">
    <property type="protein sequence ID" value="KAK2082171.1"/>
    <property type="molecule type" value="Genomic_DNA"/>
</dbReference>
<dbReference type="Proteomes" id="UP001266305">
    <property type="component" value="Unassembled WGS sequence"/>
</dbReference>
<evidence type="ECO:0000313" key="1">
    <source>
        <dbReference type="EMBL" id="KAK2082171.1"/>
    </source>
</evidence>
<keyword evidence="2" id="KW-1185">Reference proteome</keyword>
<protein>
    <submittedName>
        <fullName evidence="1">Uncharacterized protein</fullName>
    </submittedName>
</protein>
<reference evidence="1 2" key="1">
    <citation type="submission" date="2023-05" db="EMBL/GenBank/DDBJ databases">
        <title>B98-5 Cell Line De Novo Hybrid Assembly: An Optical Mapping Approach.</title>
        <authorList>
            <person name="Kananen K."/>
            <person name="Auerbach J.A."/>
            <person name="Kautto E."/>
            <person name="Blachly J.S."/>
        </authorList>
    </citation>
    <scope>NUCLEOTIDE SEQUENCE [LARGE SCALE GENOMIC DNA]</scope>
    <source>
        <strain evidence="1">B95-8</strain>
        <tissue evidence="1">Cell line</tissue>
    </source>
</reference>
<sequence length="55" mass="6163">KPRSRPLPANSQLFGQLPIVSSGSAPMKSSKASQRYRGIWRNASHCYLYQDSLLL</sequence>